<proteinExistence type="predicted"/>
<reference evidence="1" key="1">
    <citation type="submission" date="2018-02" db="EMBL/GenBank/DDBJ databases">
        <title>Rhizophora mucronata_Transcriptome.</title>
        <authorList>
            <person name="Meera S.P."/>
            <person name="Sreeshan A."/>
            <person name="Augustine A."/>
        </authorList>
    </citation>
    <scope>NUCLEOTIDE SEQUENCE</scope>
    <source>
        <tissue evidence="1">Leaf</tissue>
    </source>
</reference>
<protein>
    <submittedName>
        <fullName evidence="1">Uncharacterized protein</fullName>
    </submittedName>
</protein>
<accession>A0A2P2NGF7</accession>
<organism evidence="1">
    <name type="scientific">Rhizophora mucronata</name>
    <name type="common">Asiatic mangrove</name>
    <dbReference type="NCBI Taxonomy" id="61149"/>
    <lineage>
        <taxon>Eukaryota</taxon>
        <taxon>Viridiplantae</taxon>
        <taxon>Streptophyta</taxon>
        <taxon>Embryophyta</taxon>
        <taxon>Tracheophyta</taxon>
        <taxon>Spermatophyta</taxon>
        <taxon>Magnoliopsida</taxon>
        <taxon>eudicotyledons</taxon>
        <taxon>Gunneridae</taxon>
        <taxon>Pentapetalae</taxon>
        <taxon>rosids</taxon>
        <taxon>fabids</taxon>
        <taxon>Malpighiales</taxon>
        <taxon>Rhizophoraceae</taxon>
        <taxon>Rhizophora</taxon>
    </lineage>
</organism>
<dbReference type="AlphaFoldDB" id="A0A2P2NGF7"/>
<name>A0A2P2NGF7_RHIMU</name>
<sequence length="30" mass="3528">MNSHMFFLLSVCFLFTIHFLSHFSNYVASS</sequence>
<dbReference type="EMBL" id="GGEC01061083">
    <property type="protein sequence ID" value="MBX41567.1"/>
    <property type="molecule type" value="Transcribed_RNA"/>
</dbReference>
<evidence type="ECO:0000313" key="1">
    <source>
        <dbReference type="EMBL" id="MBX41567.1"/>
    </source>
</evidence>